<dbReference type="CDD" id="cd00635">
    <property type="entry name" value="PLPDE_III_YBL036c_like"/>
    <property type="match status" value="1"/>
</dbReference>
<feature type="domain" description="Alanine racemase N-terminal" evidence="5">
    <location>
        <begin position="32"/>
        <end position="227"/>
    </location>
</feature>
<evidence type="ECO:0000256" key="3">
    <source>
        <dbReference type="PIRSR" id="PIRSR004848-1"/>
    </source>
</evidence>
<dbReference type="HAMAP" id="MF_02087">
    <property type="entry name" value="PLP_homeostasis"/>
    <property type="match status" value="1"/>
</dbReference>
<dbReference type="Pfam" id="PF01168">
    <property type="entry name" value="Ala_racemase_N"/>
    <property type="match status" value="1"/>
</dbReference>
<dbReference type="InterPro" id="IPR029066">
    <property type="entry name" value="PLP-binding_barrel"/>
</dbReference>
<dbReference type="PANTHER" id="PTHR10146:SF14">
    <property type="entry name" value="PYRIDOXAL PHOSPHATE HOMEOSTASIS PROTEIN"/>
    <property type="match status" value="1"/>
</dbReference>
<dbReference type="Proteomes" id="UP000542342">
    <property type="component" value="Unassembled WGS sequence"/>
</dbReference>
<name>A0A7V8VCY4_9BACT</name>
<gene>
    <name evidence="6" type="ORF">H0921_06190</name>
</gene>
<dbReference type="PANTHER" id="PTHR10146">
    <property type="entry name" value="PROLINE SYNTHETASE CO-TRANSCRIBED BACTERIAL HOMOLOG PROTEIN"/>
    <property type="match status" value="1"/>
</dbReference>
<proteinExistence type="inferred from homology"/>
<dbReference type="PIRSF" id="PIRSF004848">
    <property type="entry name" value="YBL036c_PLPDEIII"/>
    <property type="match status" value="1"/>
</dbReference>
<accession>A0A7V8VCY4</accession>
<keyword evidence="7" id="KW-1185">Reference proteome</keyword>
<evidence type="ECO:0000313" key="7">
    <source>
        <dbReference type="Proteomes" id="UP000542342"/>
    </source>
</evidence>
<dbReference type="AlphaFoldDB" id="A0A7V8VCY4"/>
<comment type="similarity">
    <text evidence="2 4">Belongs to the pyridoxal phosphate-binding protein YggS/PROSC family.</text>
</comment>
<evidence type="ECO:0000256" key="2">
    <source>
        <dbReference type="HAMAP-Rule" id="MF_02087"/>
    </source>
</evidence>
<dbReference type="InterPro" id="IPR011078">
    <property type="entry name" value="PyrdxlP_homeostasis"/>
</dbReference>
<reference evidence="6 7" key="1">
    <citation type="submission" date="2020-07" db="EMBL/GenBank/DDBJ databases">
        <title>Thermogemmata thermophila gen. nov., sp. nov., a novel moderate thermophilic planctomycete from a Kamchatka hot spring.</title>
        <authorList>
            <person name="Elcheninov A.G."/>
            <person name="Podosokorskaya O.A."/>
            <person name="Kovaleva O.L."/>
            <person name="Novikov A."/>
            <person name="Bonch-Osmolovskaya E.A."/>
            <person name="Toshchakov S.V."/>
            <person name="Kublanov I.V."/>
        </authorList>
    </citation>
    <scope>NUCLEOTIDE SEQUENCE [LARGE SCALE GENOMIC DNA]</scope>
    <source>
        <strain evidence="6 7">2918</strain>
    </source>
</reference>
<protein>
    <recommendedName>
        <fullName evidence="2">Pyridoxal phosphate homeostasis protein</fullName>
        <shortName evidence="2">PLP homeostasis protein</shortName>
    </recommendedName>
</protein>
<evidence type="ECO:0000259" key="5">
    <source>
        <dbReference type="Pfam" id="PF01168"/>
    </source>
</evidence>
<dbReference type="SUPFAM" id="SSF51419">
    <property type="entry name" value="PLP-binding barrel"/>
    <property type="match status" value="1"/>
</dbReference>
<comment type="cofactor">
    <cofactor evidence="3">
        <name>pyridoxal 5'-phosphate</name>
        <dbReference type="ChEBI" id="CHEBI:597326"/>
    </cofactor>
</comment>
<dbReference type="NCBIfam" id="TIGR00044">
    <property type="entry name" value="YggS family pyridoxal phosphate-dependent enzyme"/>
    <property type="match status" value="1"/>
</dbReference>
<dbReference type="InterPro" id="IPR001608">
    <property type="entry name" value="Ala_racemase_N"/>
</dbReference>
<organism evidence="6 7">
    <name type="scientific">Thermogemmata fonticola</name>
    <dbReference type="NCBI Taxonomy" id="2755323"/>
    <lineage>
        <taxon>Bacteria</taxon>
        <taxon>Pseudomonadati</taxon>
        <taxon>Planctomycetota</taxon>
        <taxon>Planctomycetia</taxon>
        <taxon>Gemmatales</taxon>
        <taxon>Gemmataceae</taxon>
        <taxon>Thermogemmata</taxon>
    </lineage>
</organism>
<comment type="caution">
    <text evidence="6">The sequence shown here is derived from an EMBL/GenBank/DDBJ whole genome shotgun (WGS) entry which is preliminary data.</text>
</comment>
<dbReference type="GO" id="GO:0030170">
    <property type="term" value="F:pyridoxal phosphate binding"/>
    <property type="evidence" value="ECO:0007669"/>
    <property type="project" value="UniProtKB-UniRule"/>
</dbReference>
<evidence type="ECO:0000256" key="1">
    <source>
        <dbReference type="ARBA" id="ARBA00022898"/>
    </source>
</evidence>
<feature type="modified residue" description="N6-(pyridoxal phosphate)lysine" evidence="2 3">
    <location>
        <position position="41"/>
    </location>
</feature>
<comment type="function">
    <text evidence="2">Pyridoxal 5'-phosphate (PLP)-binding protein, which is involved in PLP homeostasis.</text>
</comment>
<sequence>MPRPVRDLLQQRLTEVRGRIEAAARRSGRAGGEITIVAVTKSVTAATAACLPELGLFDLGENRPQELWKKAAAIPQARWHLIGHLQRNKIERTVPRVALIHSVDSLRLLVALDEFGRRTQPVPILLQFNCSRESSKQGFPPEEADILAEQLPHYPGLNILGLMTMAAWQSNPQDTRPVFAELRQLRERLRQRTGLSLPHLSMGMSHDFEVAVEEGATMVRLGSVLFAGLEATSAES</sequence>
<dbReference type="RefSeq" id="WP_194537192.1">
    <property type="nucleotide sequence ID" value="NZ_JACEFB010000003.1"/>
</dbReference>
<dbReference type="EMBL" id="JACEFB010000003">
    <property type="protein sequence ID" value="MBA2225752.1"/>
    <property type="molecule type" value="Genomic_DNA"/>
</dbReference>
<keyword evidence="1 2" id="KW-0663">Pyridoxal phosphate</keyword>
<evidence type="ECO:0000256" key="4">
    <source>
        <dbReference type="RuleBase" id="RU004514"/>
    </source>
</evidence>
<evidence type="ECO:0000313" key="6">
    <source>
        <dbReference type="EMBL" id="MBA2225752.1"/>
    </source>
</evidence>
<dbReference type="Gene3D" id="3.20.20.10">
    <property type="entry name" value="Alanine racemase"/>
    <property type="match status" value="1"/>
</dbReference>